<dbReference type="EMBL" id="FNEM01000009">
    <property type="protein sequence ID" value="SDJ52879.1"/>
    <property type="molecule type" value="Genomic_DNA"/>
</dbReference>
<gene>
    <name evidence="1" type="ORF">SAMN04488540_10983</name>
</gene>
<dbReference type="SUPFAM" id="SSF158682">
    <property type="entry name" value="TerB-like"/>
    <property type="match status" value="1"/>
</dbReference>
<dbReference type="Proteomes" id="UP000199527">
    <property type="component" value="Unassembled WGS sequence"/>
</dbReference>
<keyword evidence="2" id="KW-1185">Reference proteome</keyword>
<dbReference type="OrthoDB" id="6263019at2"/>
<dbReference type="RefSeq" id="WP_090365461.1">
    <property type="nucleotide sequence ID" value="NZ_FNEM01000009.1"/>
</dbReference>
<organism evidence="1 2">
    <name type="scientific">Ferrimonas sediminum</name>
    <dbReference type="NCBI Taxonomy" id="718193"/>
    <lineage>
        <taxon>Bacteria</taxon>
        <taxon>Pseudomonadati</taxon>
        <taxon>Pseudomonadota</taxon>
        <taxon>Gammaproteobacteria</taxon>
        <taxon>Alteromonadales</taxon>
        <taxon>Ferrimonadaceae</taxon>
        <taxon>Ferrimonas</taxon>
    </lineage>
</organism>
<accession>A0A1G8UGJ8</accession>
<name>A0A1G8UGJ8_9GAMM</name>
<sequence>MFLNVLAKNDRKHFLNLARFAMGLNGEDKAEEVQIFQSFVHECELHGYQAKTSDEAIESSIQGLVTLPVGHKRAVMIELCGIMLADSTICDNERAFMGRLATAFELEEYEVRKIERWVSAMNDMVAEGYQMVGA</sequence>
<dbReference type="AlphaFoldDB" id="A0A1G8UGJ8"/>
<proteinExistence type="predicted"/>
<protein>
    <recommendedName>
        <fullName evidence="3">Tellurite resistance protein TerB</fullName>
    </recommendedName>
</protein>
<reference evidence="2" key="1">
    <citation type="submission" date="2016-10" db="EMBL/GenBank/DDBJ databases">
        <authorList>
            <person name="Varghese N."/>
            <person name="Submissions S."/>
        </authorList>
    </citation>
    <scope>NUCLEOTIDE SEQUENCE [LARGE SCALE GENOMIC DNA]</scope>
    <source>
        <strain evidence="2">DSM 23317</strain>
    </source>
</reference>
<evidence type="ECO:0000313" key="1">
    <source>
        <dbReference type="EMBL" id="SDJ52879.1"/>
    </source>
</evidence>
<evidence type="ECO:0000313" key="2">
    <source>
        <dbReference type="Proteomes" id="UP000199527"/>
    </source>
</evidence>
<dbReference type="Gene3D" id="1.10.3680.10">
    <property type="entry name" value="TerB-like"/>
    <property type="match status" value="1"/>
</dbReference>
<evidence type="ECO:0008006" key="3">
    <source>
        <dbReference type="Google" id="ProtNLM"/>
    </source>
</evidence>
<dbReference type="InterPro" id="IPR029024">
    <property type="entry name" value="TerB-like"/>
</dbReference>